<sequence length="276" mass="28729">MTMVDTSALTKVEIVPFCAEHLPGALALSQAAGWPHRIEDWQLGLTVSQGVAAVAHGQVVATGLCSFHGPVATLNMIIVDAAMRGRGLGGRVMKAIMALAGDREMRLVATDAGLPLYRKQGFVPSGRILQLQGLARAERPERPVSAGPADIAILQKMDRDASGMDRAGLLSRIAEMGETLTTKGGFALLRPFGLGHVLGPVVADDKAAARALIAASATHLSGRFLRMDLPEDQGLSAYAEALGLSVTGSGTAMVHSPRPRPAAGLQSYALISQALG</sequence>
<dbReference type="InterPro" id="IPR041496">
    <property type="entry name" value="YitH/HolE_GNAT"/>
</dbReference>
<organism evidence="2 3">
    <name type="scientific">Pannonibacter phragmitetus</name>
    <dbReference type="NCBI Taxonomy" id="121719"/>
    <lineage>
        <taxon>Bacteria</taxon>
        <taxon>Pseudomonadati</taxon>
        <taxon>Pseudomonadota</taxon>
        <taxon>Alphaproteobacteria</taxon>
        <taxon>Hyphomicrobiales</taxon>
        <taxon>Stappiaceae</taxon>
        <taxon>Pannonibacter</taxon>
    </lineage>
</organism>
<accession>A0A0U3MZ33</accession>
<dbReference type="Proteomes" id="UP000064921">
    <property type="component" value="Chromosome"/>
</dbReference>
<protein>
    <recommendedName>
        <fullName evidence="1">N-acetyltransferase domain-containing protein</fullName>
    </recommendedName>
</protein>
<evidence type="ECO:0000313" key="2">
    <source>
        <dbReference type="EMBL" id="ALV29527.1"/>
    </source>
</evidence>
<dbReference type="PANTHER" id="PTHR47237">
    <property type="entry name" value="SLL0310 PROTEIN"/>
    <property type="match status" value="1"/>
</dbReference>
<dbReference type="Pfam" id="PF13508">
    <property type="entry name" value="Acetyltransf_7"/>
    <property type="match status" value="1"/>
</dbReference>
<dbReference type="Gene3D" id="3.40.630.90">
    <property type="match status" value="1"/>
</dbReference>
<dbReference type="PROSITE" id="PS00380">
    <property type="entry name" value="RHODANESE_1"/>
    <property type="match status" value="1"/>
</dbReference>
<dbReference type="STRING" id="121719.APZ00_22835"/>
<name>A0A0U3MZ33_9HYPH</name>
<reference evidence="2 3" key="1">
    <citation type="submission" date="2015-10" db="EMBL/GenBank/DDBJ databases">
        <title>The world's first case of liver abscess caused by Pannonibacter phragmitetus.</title>
        <authorList>
            <person name="Ming D."/>
            <person name="Wang M."/>
            <person name="Zhou Y."/>
            <person name="Jiang T."/>
            <person name="Hu S."/>
        </authorList>
    </citation>
    <scope>NUCLEOTIDE SEQUENCE [LARGE SCALE GENOMIC DNA]</scope>
    <source>
        <strain evidence="2 3">31801</strain>
    </source>
</reference>
<dbReference type="GO" id="GO:0004792">
    <property type="term" value="F:thiosulfate-cyanide sulfurtransferase activity"/>
    <property type="evidence" value="ECO:0007669"/>
    <property type="project" value="InterPro"/>
</dbReference>
<keyword evidence="3" id="KW-1185">Reference proteome</keyword>
<dbReference type="InterPro" id="IPR001307">
    <property type="entry name" value="Thiosulphate_STrfase_CS"/>
</dbReference>
<proteinExistence type="predicted"/>
<evidence type="ECO:0000313" key="3">
    <source>
        <dbReference type="Proteomes" id="UP000064921"/>
    </source>
</evidence>
<dbReference type="InterPro" id="IPR052729">
    <property type="entry name" value="Acyl/Acetyltrans_Enzymes"/>
</dbReference>
<feature type="domain" description="N-acetyltransferase" evidence="1">
    <location>
        <begin position="12"/>
        <end position="143"/>
    </location>
</feature>
<dbReference type="GO" id="GO:0016747">
    <property type="term" value="F:acyltransferase activity, transferring groups other than amino-acyl groups"/>
    <property type="evidence" value="ECO:0007669"/>
    <property type="project" value="InterPro"/>
</dbReference>
<gene>
    <name evidence="2" type="ORF">APZ00_22835</name>
</gene>
<dbReference type="InterPro" id="IPR016181">
    <property type="entry name" value="Acyl_CoA_acyltransferase"/>
</dbReference>
<dbReference type="CDD" id="cd04301">
    <property type="entry name" value="NAT_SF"/>
    <property type="match status" value="1"/>
</dbReference>
<dbReference type="PANTHER" id="PTHR47237:SF2">
    <property type="entry name" value="BLL4206 PROTEIN"/>
    <property type="match status" value="1"/>
</dbReference>
<dbReference type="Pfam" id="PF18014">
    <property type="entry name" value="Acetyltransf_18"/>
    <property type="match status" value="1"/>
</dbReference>
<dbReference type="PROSITE" id="PS51186">
    <property type="entry name" value="GNAT"/>
    <property type="match status" value="1"/>
</dbReference>
<dbReference type="EMBL" id="CP013068">
    <property type="protein sequence ID" value="ALV29527.1"/>
    <property type="molecule type" value="Genomic_DNA"/>
</dbReference>
<dbReference type="Gene3D" id="3.40.630.30">
    <property type="match status" value="1"/>
</dbReference>
<dbReference type="KEGG" id="pphr:APZ00_22835"/>
<dbReference type="AlphaFoldDB" id="A0A0U3MZ33"/>
<evidence type="ECO:0000259" key="1">
    <source>
        <dbReference type="PROSITE" id="PS51186"/>
    </source>
</evidence>
<dbReference type="InterPro" id="IPR000182">
    <property type="entry name" value="GNAT_dom"/>
</dbReference>
<dbReference type="RefSeq" id="WP_058900315.1">
    <property type="nucleotide sequence ID" value="NZ_CP013068.1"/>
</dbReference>
<dbReference type="SUPFAM" id="SSF55729">
    <property type="entry name" value="Acyl-CoA N-acyltransferases (Nat)"/>
    <property type="match status" value="1"/>
</dbReference>